<comment type="caution">
    <text evidence="3">The sequence shown here is derived from an EMBL/GenBank/DDBJ whole genome shotgun (WGS) entry which is preliminary data.</text>
</comment>
<evidence type="ECO:0000313" key="4">
    <source>
        <dbReference type="Proteomes" id="UP001358417"/>
    </source>
</evidence>
<dbReference type="RefSeq" id="XP_064712755.1">
    <property type="nucleotide sequence ID" value="XM_064844895.1"/>
</dbReference>
<keyword evidence="1" id="KW-0175">Coiled coil</keyword>
<dbReference type="InterPro" id="IPR022198">
    <property type="entry name" value="DUF3723"/>
</dbReference>
<feature type="region of interest" description="Disordered" evidence="2">
    <location>
        <begin position="1144"/>
        <end position="1174"/>
    </location>
</feature>
<organism evidence="3 4">
    <name type="scientific">Exophiala bonariae</name>
    <dbReference type="NCBI Taxonomy" id="1690606"/>
    <lineage>
        <taxon>Eukaryota</taxon>
        <taxon>Fungi</taxon>
        <taxon>Dikarya</taxon>
        <taxon>Ascomycota</taxon>
        <taxon>Pezizomycotina</taxon>
        <taxon>Eurotiomycetes</taxon>
        <taxon>Chaetothyriomycetidae</taxon>
        <taxon>Chaetothyriales</taxon>
        <taxon>Herpotrichiellaceae</taxon>
        <taxon>Exophiala</taxon>
    </lineage>
</organism>
<proteinExistence type="predicted"/>
<dbReference type="EMBL" id="JAVRRD010000001">
    <property type="protein sequence ID" value="KAK5065431.1"/>
    <property type="molecule type" value="Genomic_DNA"/>
</dbReference>
<evidence type="ECO:0000256" key="2">
    <source>
        <dbReference type="SAM" id="MobiDB-lite"/>
    </source>
</evidence>
<evidence type="ECO:0000256" key="1">
    <source>
        <dbReference type="SAM" id="Coils"/>
    </source>
</evidence>
<feature type="coiled-coil region" evidence="1">
    <location>
        <begin position="608"/>
        <end position="635"/>
    </location>
</feature>
<dbReference type="Proteomes" id="UP001358417">
    <property type="component" value="Unassembled WGS sequence"/>
</dbReference>
<gene>
    <name evidence="3" type="ORF">LTR84_001269</name>
</gene>
<feature type="coiled-coil region" evidence="1">
    <location>
        <begin position="774"/>
        <end position="815"/>
    </location>
</feature>
<feature type="compositionally biased region" description="Polar residues" evidence="2">
    <location>
        <begin position="1158"/>
        <end position="1170"/>
    </location>
</feature>
<reference evidence="3 4" key="1">
    <citation type="submission" date="2023-08" db="EMBL/GenBank/DDBJ databases">
        <title>Black Yeasts Isolated from many extreme environments.</title>
        <authorList>
            <person name="Coleine C."/>
            <person name="Stajich J.E."/>
            <person name="Selbmann L."/>
        </authorList>
    </citation>
    <scope>NUCLEOTIDE SEQUENCE [LARGE SCALE GENOMIC DNA]</scope>
    <source>
        <strain evidence="3 4">CCFEE 5792</strain>
    </source>
</reference>
<name>A0AAV9NTW9_9EURO</name>
<dbReference type="Pfam" id="PF12520">
    <property type="entry name" value="DUF3723"/>
    <property type="match status" value="1"/>
</dbReference>
<protein>
    <submittedName>
        <fullName evidence="3">Uncharacterized protein</fullName>
    </submittedName>
</protein>
<dbReference type="GeneID" id="89969491"/>
<feature type="coiled-coil region" evidence="1">
    <location>
        <begin position="692"/>
        <end position="719"/>
    </location>
</feature>
<sequence>MLQNLIDERQILLCEDRSTSFRGTARIDIEHLKFDLQPSAEPRISTKRHKGVPKSNVERLKDIFRTEGCLPLEPENRIVAIISQVVLEQALRLSEKTQDVFLENPGGSPPVLKLPPSCRLQCLTGYSRVKAAEHFLEPGCRIWAVDLYLEDTSNDLRDVLTDQYSNQRQYSDLEIYSNVRKYHKQGDVYAEGRWRARLSANKQTRLTQFLKHDMLRASLEEVLKMPGQRMGCDEEFVHYFRHIVTTWSEMFDGNEDLILQIDRFSVEEMQLRVPGRCLQDFKHLNPLMENGRLFPFIRDPDQRRFVWNRILKISTLIPSLHSAAQDRKFLSPIAKAIRRLCSGSLKTTLRATLRHAFSPVDRTEDIVDVQTSDHTRCQYKGTTTQQFNWGIAQLVCFASREFPNLIRECPLKEPGKSKPLPKEPDAAIWASFAQLAYHLGFESEKILELKQKDVDEEIATTMLLLARKPPRFFYDEVEFQQHKLDIVQKFFTAHEQEYSHSSLKWVLKGEGEGLDRRCGRTFEFAHNYNQDHTFFPNFWAYQGESGEGISPLFVRFAVLKAFFGDLFGDQKPLAYPENVSDSSIRDPVDLDMDSTASISSEIDVGSEERLAQDEEAQLRAEINQLRVELESLHEVMRNETVIREEAQKLTAVLQERVQQHSTVDEKLLQAESKIKDLSSQLDRDKLVHDAECQRYKLELDRTEQECSRKELALRQSQEITLRGDNDKARQVEELQGRLLGQETHQRHEVDALKARLSGMDTTLNESLRARTQLEDESRSRSQSYQINLQNLQQRLDKIEAEKAGLEAKLQSVLTVGTAIAQMVEHFGEIGRDLIEAPQMAISDEETDVVTDLTMVSTTASPLDTQIQTLADNNSTCSEQDFSPEGVLAMTRTDNHAANHEQLGLIVSQVTAAGNVAADDGLRQLQDVLQQGNTAKVQIVEGIRALRANIVLLEGKRKESDVQNAKSREATSKLRKELTALKKKEHESSESRKSEASTIVGLRGEIAHLQQELTVSQSRTDNEGKMRQEAELKEAEASTALEKSRAEVFSFQSQLELPKDQHQSASMGGQVRKIGFKIDPSGDERQVYLNRSELQDILEKCKRDGLIPYDSRHHSMSPEHTWDIMMSQRLDCITLHLMEDYAMPKEGPKRKRRPEPSHESSLVVSPESSNPMIGLDDSSILVHRTNKAKSAWRLLNDHLEGMTHRDEMQTDQ</sequence>
<accession>A0AAV9NTW9</accession>
<dbReference type="AlphaFoldDB" id="A0AAV9NTW9"/>
<keyword evidence="4" id="KW-1185">Reference proteome</keyword>
<evidence type="ECO:0000313" key="3">
    <source>
        <dbReference type="EMBL" id="KAK5065431.1"/>
    </source>
</evidence>